<evidence type="ECO:0000313" key="2">
    <source>
        <dbReference type="Proteomes" id="UP000254174"/>
    </source>
</evidence>
<organism evidence="1 2">
    <name type="scientific">Escherichia coli</name>
    <dbReference type="NCBI Taxonomy" id="562"/>
    <lineage>
        <taxon>Bacteria</taxon>
        <taxon>Pseudomonadati</taxon>
        <taxon>Pseudomonadota</taxon>
        <taxon>Gammaproteobacteria</taxon>
        <taxon>Enterobacterales</taxon>
        <taxon>Enterobacteriaceae</taxon>
        <taxon>Escherichia</taxon>
    </lineage>
</organism>
<name>A0A377D9Z0_ECOLX</name>
<dbReference type="Proteomes" id="UP000254174">
    <property type="component" value="Unassembled WGS sequence"/>
</dbReference>
<protein>
    <submittedName>
        <fullName evidence="1">Uncharacterized protein</fullName>
    </submittedName>
</protein>
<accession>A0A377D9Z0</accession>
<dbReference type="EMBL" id="UGFC01000006">
    <property type="protein sequence ID" value="STM17190.1"/>
    <property type="molecule type" value="Genomic_DNA"/>
</dbReference>
<dbReference type="AlphaFoldDB" id="A0A377D9Z0"/>
<evidence type="ECO:0000313" key="1">
    <source>
        <dbReference type="EMBL" id="STM17190.1"/>
    </source>
</evidence>
<sequence length="48" mass="5355">MFTVYMITGGTGFIKFKNGIIGIIKSNSSSEFNICFEIDIACKMEELL</sequence>
<proteinExistence type="predicted"/>
<gene>
    <name evidence="1" type="ORF">NCTC7922_03634</name>
</gene>
<reference evidence="1 2" key="1">
    <citation type="submission" date="2018-06" db="EMBL/GenBank/DDBJ databases">
        <authorList>
            <consortium name="Pathogen Informatics"/>
            <person name="Doyle S."/>
        </authorList>
    </citation>
    <scope>NUCLEOTIDE SEQUENCE [LARGE SCALE GENOMIC DNA]</scope>
    <source>
        <strain evidence="1 2">NCTC7922</strain>
    </source>
</reference>